<dbReference type="Proteomes" id="UP001529491">
    <property type="component" value="Chromosome"/>
</dbReference>
<feature type="chain" id="PRO_5047274497" evidence="5">
    <location>
        <begin position="36"/>
        <end position="207"/>
    </location>
</feature>
<organism evidence="7 8">
    <name type="scientific">Shewanella youngdeokensis</name>
    <dbReference type="NCBI Taxonomy" id="2999068"/>
    <lineage>
        <taxon>Bacteria</taxon>
        <taxon>Pseudomonadati</taxon>
        <taxon>Pseudomonadota</taxon>
        <taxon>Gammaproteobacteria</taxon>
        <taxon>Alteromonadales</taxon>
        <taxon>Shewanellaceae</taxon>
        <taxon>Shewanella</taxon>
    </lineage>
</organism>
<evidence type="ECO:0000313" key="8">
    <source>
        <dbReference type="Proteomes" id="UP001529491"/>
    </source>
</evidence>
<feature type="domain" description="Thioredoxin" evidence="6">
    <location>
        <begin position="61"/>
        <end position="202"/>
    </location>
</feature>
<dbReference type="PANTHER" id="PTHR42852:SF6">
    <property type="entry name" value="THIOL:DISULFIDE INTERCHANGE PROTEIN DSBE"/>
    <property type="match status" value="1"/>
</dbReference>
<dbReference type="SUPFAM" id="SSF52833">
    <property type="entry name" value="Thioredoxin-like"/>
    <property type="match status" value="1"/>
</dbReference>
<dbReference type="PANTHER" id="PTHR42852">
    <property type="entry name" value="THIOL:DISULFIDE INTERCHANGE PROTEIN DSBE"/>
    <property type="match status" value="1"/>
</dbReference>
<keyword evidence="8" id="KW-1185">Reference proteome</keyword>
<evidence type="ECO:0000256" key="3">
    <source>
        <dbReference type="ARBA" id="ARBA00023157"/>
    </source>
</evidence>
<dbReference type="InterPro" id="IPR000866">
    <property type="entry name" value="AhpC/TSA"/>
</dbReference>
<evidence type="ECO:0000259" key="6">
    <source>
        <dbReference type="PROSITE" id="PS51352"/>
    </source>
</evidence>
<accession>A0ABZ0K0Y5</accession>
<evidence type="ECO:0000256" key="2">
    <source>
        <dbReference type="ARBA" id="ARBA00022748"/>
    </source>
</evidence>
<feature type="signal peptide" evidence="5">
    <location>
        <begin position="1"/>
        <end position="35"/>
    </location>
</feature>
<dbReference type="CDD" id="cd02966">
    <property type="entry name" value="TlpA_like_family"/>
    <property type="match status" value="1"/>
</dbReference>
<dbReference type="InterPro" id="IPR013766">
    <property type="entry name" value="Thioredoxin_domain"/>
</dbReference>
<dbReference type="PROSITE" id="PS00194">
    <property type="entry name" value="THIOREDOXIN_1"/>
    <property type="match status" value="1"/>
</dbReference>
<evidence type="ECO:0000313" key="7">
    <source>
        <dbReference type="EMBL" id="WOT05508.1"/>
    </source>
</evidence>
<dbReference type="RefSeq" id="WP_310469766.1">
    <property type="nucleotide sequence ID" value="NZ_CP136522.1"/>
</dbReference>
<dbReference type="PROSITE" id="PS51352">
    <property type="entry name" value="THIOREDOXIN_2"/>
    <property type="match status" value="1"/>
</dbReference>
<proteinExistence type="predicted"/>
<dbReference type="Gene3D" id="3.40.30.10">
    <property type="entry name" value="Glutaredoxin"/>
    <property type="match status" value="1"/>
</dbReference>
<keyword evidence="3" id="KW-1015">Disulfide bond</keyword>
<keyword evidence="2" id="KW-0201">Cytochrome c-type biogenesis</keyword>
<gene>
    <name evidence="7" type="ORF">RGE70_01385</name>
</gene>
<evidence type="ECO:0000256" key="4">
    <source>
        <dbReference type="ARBA" id="ARBA00023284"/>
    </source>
</evidence>
<reference evidence="7 8" key="1">
    <citation type="submission" date="2023-10" db="EMBL/GenBank/DDBJ databases">
        <title>Complete genome sequence of Shewanella sp. DAU334.</title>
        <authorList>
            <person name="Lee Y.-S."/>
            <person name="Jeong H.-R."/>
            <person name="Hwang E.-J."/>
            <person name="Choi Y.-L."/>
            <person name="Kim G.-D."/>
        </authorList>
    </citation>
    <scope>NUCLEOTIDE SEQUENCE [LARGE SCALE GENOMIC DNA]</scope>
    <source>
        <strain evidence="7 8">DAU334</strain>
    </source>
</reference>
<comment type="subcellular location">
    <subcellularLocation>
        <location evidence="1">Cell envelope</location>
    </subcellularLocation>
</comment>
<evidence type="ECO:0000256" key="1">
    <source>
        <dbReference type="ARBA" id="ARBA00004196"/>
    </source>
</evidence>
<keyword evidence="5" id="KW-0732">Signal</keyword>
<dbReference type="InterPro" id="IPR036249">
    <property type="entry name" value="Thioredoxin-like_sf"/>
</dbReference>
<dbReference type="EMBL" id="CP136522">
    <property type="protein sequence ID" value="WOT05508.1"/>
    <property type="molecule type" value="Genomic_DNA"/>
</dbReference>
<dbReference type="InterPro" id="IPR050553">
    <property type="entry name" value="Thioredoxin_ResA/DsbE_sf"/>
</dbReference>
<sequence length="207" mass="23086">MTNSATRPFLFAKQALTSLLSIAALGLALASPVHAAIPTVKVYSTGDPIEKPMIMSRFIEMSAAREVPDVSFKDSDGGSVNLKQFKGKVVIVSLWATWCAPCLQEIPMFEAIRQRNKDNDLVVLPISINEDSDQVAAFLERHDLGYYKTWLDPQKNIDNVMPADIVPATYVFDGSGNLIGFLRGYLDWSDKDVQPYLEKLIKKYAKR</sequence>
<dbReference type="Pfam" id="PF00578">
    <property type="entry name" value="AhpC-TSA"/>
    <property type="match status" value="1"/>
</dbReference>
<dbReference type="InterPro" id="IPR017937">
    <property type="entry name" value="Thioredoxin_CS"/>
</dbReference>
<evidence type="ECO:0000256" key="5">
    <source>
        <dbReference type="SAM" id="SignalP"/>
    </source>
</evidence>
<keyword evidence="4" id="KW-0676">Redox-active center</keyword>
<name>A0ABZ0K0Y5_9GAMM</name>
<protein>
    <submittedName>
        <fullName evidence="7">TlpA disulfide reductase family protein</fullName>
    </submittedName>
</protein>